<dbReference type="EMBL" id="CP000083">
    <property type="protein sequence ID" value="AAZ25677.1"/>
    <property type="molecule type" value="Genomic_DNA"/>
</dbReference>
<keyword evidence="1 2" id="KW-0597">Phosphoprotein</keyword>
<dbReference type="Pfam" id="PF00072">
    <property type="entry name" value="Response_reg"/>
    <property type="match status" value="1"/>
</dbReference>
<dbReference type="Gene3D" id="3.40.50.2300">
    <property type="match status" value="1"/>
</dbReference>
<proteinExistence type="predicted"/>
<dbReference type="RefSeq" id="WP_011044351.1">
    <property type="nucleotide sequence ID" value="NC_003910.7"/>
</dbReference>
<dbReference type="SMART" id="SM00448">
    <property type="entry name" value="REC"/>
    <property type="match status" value="1"/>
</dbReference>
<evidence type="ECO:0000256" key="1">
    <source>
        <dbReference type="ARBA" id="ARBA00022553"/>
    </source>
</evidence>
<evidence type="ECO:0000256" key="2">
    <source>
        <dbReference type="PROSITE-ProRule" id="PRU00169"/>
    </source>
</evidence>
<evidence type="ECO:0000259" key="4">
    <source>
        <dbReference type="PROSITE" id="PS50887"/>
    </source>
</evidence>
<dbReference type="InterPro" id="IPR043128">
    <property type="entry name" value="Rev_trsase/Diguanyl_cyclase"/>
</dbReference>
<evidence type="ECO:0000259" key="3">
    <source>
        <dbReference type="PROSITE" id="PS50110"/>
    </source>
</evidence>
<dbReference type="InterPro" id="IPR050595">
    <property type="entry name" value="Bact_response_regulator"/>
</dbReference>
<feature type="domain" description="GGDEF" evidence="4">
    <location>
        <begin position="166"/>
        <end position="282"/>
    </location>
</feature>
<feature type="domain" description="Response regulatory" evidence="3">
    <location>
        <begin position="6"/>
        <end position="126"/>
    </location>
</feature>
<dbReference type="SUPFAM" id="SSF55073">
    <property type="entry name" value="Nucleotide cyclase"/>
    <property type="match status" value="1"/>
</dbReference>
<dbReference type="HOGENOM" id="CLU_979002_0_0_6"/>
<dbReference type="PANTHER" id="PTHR44591">
    <property type="entry name" value="STRESS RESPONSE REGULATOR PROTEIN 1"/>
    <property type="match status" value="1"/>
</dbReference>
<dbReference type="SUPFAM" id="SSF52172">
    <property type="entry name" value="CheY-like"/>
    <property type="match status" value="1"/>
</dbReference>
<reference evidence="5" key="1">
    <citation type="journal article" date="2005" name="Proc. Natl. Acad. Sci. U.S.A.">
        <title>The psychrophilic lifestyle as revealed by the genome sequence of Colwellia psychrerythraea 34H through genomic and proteomic analyses.</title>
        <authorList>
            <person name="Methe B.A."/>
            <person name="Nelson K.E."/>
            <person name="Deming J.W."/>
            <person name="Momen B."/>
            <person name="Melamud E."/>
            <person name="Zhang X."/>
            <person name="Moult J."/>
            <person name="Madupu R."/>
            <person name="Nelson W.C."/>
            <person name="Dodson R.J."/>
            <person name="Brinkac L.M."/>
            <person name="Daugherty S.C."/>
            <person name="Durkin A.S."/>
            <person name="DeBoy R.T."/>
            <person name="Kolonay J.F."/>
            <person name="Sullivan S.A."/>
            <person name="Zhou L."/>
            <person name="Davidsen T.M."/>
            <person name="Wu M."/>
            <person name="Huston A.L."/>
            <person name="Lewis M."/>
            <person name="Weaver B."/>
            <person name="Weidman J.F."/>
            <person name="Khouri H."/>
            <person name="Utterback T.R."/>
            <person name="Feldblyum T.V."/>
            <person name="Fraser C.M."/>
        </authorList>
    </citation>
    <scope>NUCLEOTIDE SEQUENCE [LARGE SCALE GENOMIC DNA]</scope>
    <source>
        <strain evidence="5">34H</strain>
    </source>
</reference>
<gene>
    <name evidence="5" type="ordered locus">CPS_3597</name>
</gene>
<dbReference type="PROSITE" id="PS50887">
    <property type="entry name" value="GGDEF"/>
    <property type="match status" value="1"/>
</dbReference>
<dbReference type="InterPro" id="IPR000160">
    <property type="entry name" value="GGDEF_dom"/>
</dbReference>
<dbReference type="PANTHER" id="PTHR44591:SF3">
    <property type="entry name" value="RESPONSE REGULATORY DOMAIN-CONTAINING PROTEIN"/>
    <property type="match status" value="1"/>
</dbReference>
<dbReference type="SMART" id="SM00267">
    <property type="entry name" value="GGDEF"/>
    <property type="match status" value="1"/>
</dbReference>
<dbReference type="InterPro" id="IPR001789">
    <property type="entry name" value="Sig_transdc_resp-reg_receiver"/>
</dbReference>
<dbReference type="Gene3D" id="3.30.70.270">
    <property type="match status" value="1"/>
</dbReference>
<dbReference type="Proteomes" id="UP000000547">
    <property type="component" value="Chromosome"/>
</dbReference>
<evidence type="ECO:0000313" key="5">
    <source>
        <dbReference type="EMBL" id="AAZ25677.1"/>
    </source>
</evidence>
<protein>
    <submittedName>
        <fullName evidence="5">Response regulator</fullName>
    </submittedName>
</protein>
<feature type="modified residue" description="4-aspartylphosphate" evidence="2">
    <location>
        <position position="61"/>
    </location>
</feature>
<dbReference type="STRING" id="167879.CPS_3597"/>
<accession>Q47Y55</accession>
<dbReference type="InterPro" id="IPR029787">
    <property type="entry name" value="Nucleotide_cyclase"/>
</dbReference>
<organism evidence="5 6">
    <name type="scientific">Colwellia psychrerythraea (strain 34H / ATCC BAA-681)</name>
    <name type="common">Vibrio psychroerythus</name>
    <dbReference type="NCBI Taxonomy" id="167879"/>
    <lineage>
        <taxon>Bacteria</taxon>
        <taxon>Pseudomonadati</taxon>
        <taxon>Pseudomonadota</taxon>
        <taxon>Gammaproteobacteria</taxon>
        <taxon>Alteromonadales</taxon>
        <taxon>Colwelliaceae</taxon>
        <taxon>Colwellia</taxon>
    </lineage>
</organism>
<dbReference type="InterPro" id="IPR011006">
    <property type="entry name" value="CheY-like_superfamily"/>
</dbReference>
<dbReference type="KEGG" id="cps:CPS_3597"/>
<name>Q47Y55_COLP3</name>
<dbReference type="PROSITE" id="PS50110">
    <property type="entry name" value="RESPONSE_REGULATORY"/>
    <property type="match status" value="1"/>
</dbReference>
<dbReference type="GO" id="GO:0000160">
    <property type="term" value="P:phosphorelay signal transduction system"/>
    <property type="evidence" value="ECO:0007669"/>
    <property type="project" value="InterPro"/>
</dbReference>
<dbReference type="AlphaFoldDB" id="Q47Y55"/>
<sequence length="284" mass="31723">MLKEKSVLIVDDEIGVRQALKRGIHRQFNREENRVSINEASNGKEAIALANSFLPDLIIMDMRMPIMDGLKACSILRNDSKFSATKIIMLTCEISEESAGLLAGADDYIIKPFDIKALLIRVENGLFKQRAVDTTADIESDGVLTKNLFVECWLDYEIARARRFQHSLSLLMIKIETIDRKASFLSKDREVTTLLKRRKSDLLIKWGENTFAILLIETSADDAILLAKRISWLAKKSPNLAQPSLGIANLEGSLTNDLIINAEHSLAASICTGKIVLNRLVVNL</sequence>
<evidence type="ECO:0000313" key="6">
    <source>
        <dbReference type="Proteomes" id="UP000000547"/>
    </source>
</evidence>